<keyword evidence="6" id="KW-0119">Carbohydrate metabolism</keyword>
<name>A0A1G8QDL2_9GAMM</name>
<dbReference type="Proteomes" id="UP000198525">
    <property type="component" value="Unassembled WGS sequence"/>
</dbReference>
<keyword evidence="4" id="KW-0418">Kinase</keyword>
<dbReference type="STRING" id="376427.SAMN04487954_102372"/>
<dbReference type="Gene3D" id="3.40.980.20">
    <property type="entry name" value="Four-carbon acid sugar kinase, nucleotide binding domain"/>
    <property type="match status" value="1"/>
</dbReference>
<dbReference type="InterPro" id="IPR042213">
    <property type="entry name" value="NBD_C_sf"/>
</dbReference>
<accession>A0A1G8QDL2</accession>
<reference evidence="9 10" key="1">
    <citation type="submission" date="2016-10" db="EMBL/GenBank/DDBJ databases">
        <authorList>
            <person name="de Groot N.N."/>
        </authorList>
    </citation>
    <scope>NUCLEOTIDE SEQUENCE [LARGE SCALE GENOMIC DNA]</scope>
    <source>
        <strain evidence="9 10">CGMCC 1.6133</strain>
    </source>
</reference>
<dbReference type="Pfam" id="PF07005">
    <property type="entry name" value="SBD_N"/>
    <property type="match status" value="1"/>
</dbReference>
<dbReference type="Pfam" id="PF17042">
    <property type="entry name" value="NBD_C"/>
    <property type="match status" value="1"/>
</dbReference>
<evidence type="ECO:0000313" key="10">
    <source>
        <dbReference type="Proteomes" id="UP000198525"/>
    </source>
</evidence>
<dbReference type="GO" id="GO:0005524">
    <property type="term" value="F:ATP binding"/>
    <property type="evidence" value="ECO:0007669"/>
    <property type="project" value="UniProtKB-KW"/>
</dbReference>
<dbReference type="InterPro" id="IPR010737">
    <property type="entry name" value="4-carb_acid_sugar_kinase_N"/>
</dbReference>
<keyword evidence="3" id="KW-0547">Nucleotide-binding</keyword>
<dbReference type="InterPro" id="IPR037051">
    <property type="entry name" value="4-carb_acid_sugar_kinase_N_sf"/>
</dbReference>
<evidence type="ECO:0000256" key="4">
    <source>
        <dbReference type="ARBA" id="ARBA00022777"/>
    </source>
</evidence>
<comment type="similarity">
    <text evidence="1">Belongs to the four-carbon acid sugar kinase family.</text>
</comment>
<dbReference type="InterPro" id="IPR031475">
    <property type="entry name" value="NBD_C"/>
</dbReference>
<dbReference type="GO" id="GO:0016301">
    <property type="term" value="F:kinase activity"/>
    <property type="evidence" value="ECO:0007669"/>
    <property type="project" value="UniProtKB-KW"/>
</dbReference>
<evidence type="ECO:0000259" key="7">
    <source>
        <dbReference type="Pfam" id="PF07005"/>
    </source>
</evidence>
<evidence type="ECO:0000313" key="9">
    <source>
        <dbReference type="EMBL" id="SDJ02686.1"/>
    </source>
</evidence>
<evidence type="ECO:0000256" key="1">
    <source>
        <dbReference type="ARBA" id="ARBA00005715"/>
    </source>
</evidence>
<proteinExistence type="inferred from homology"/>
<gene>
    <name evidence="9" type="ORF">SAMN04487954_102372</name>
</gene>
<dbReference type="RefSeq" id="WP_089683292.1">
    <property type="nucleotide sequence ID" value="NZ_FNES01000002.1"/>
</dbReference>
<keyword evidence="5" id="KW-0067">ATP-binding</keyword>
<keyword evidence="2" id="KW-0808">Transferase</keyword>
<evidence type="ECO:0000256" key="5">
    <source>
        <dbReference type="ARBA" id="ARBA00022840"/>
    </source>
</evidence>
<sequence>MSRCRVAIVADDLTGALDAAAPFAARGADARVVVALERLEECLATWGSDCPQILAVNTESRHLGAHAAAARVAEATQRLAGVAPGVWFKKVDSTLRGRVVVESLAMRETTERRLLVAPAVPAQGRVVRDAEVWVDDVPLAESAYAGDARAAPLSGPLDRAFAAAGVALSRYRPGDDGLPDRDCVADAESAQDLARLYDAALSQRDAWLMVGAAGLATAIAQRCFGRLGAAELPLRRVTHRLYAVGSRSPRALEQLARLQAAAPLLPVCHALAAHQSDSVAPARLLVPGGDGDGQSPAAVARAMGQGVAEAVASWPPEGRGLLFLTGGDTAMAALDRLGAGFIRVEAEWAPGVALGYLDGDSRRLVMTKAGGFGAPDLLQRLHCGFN</sequence>
<evidence type="ECO:0000256" key="6">
    <source>
        <dbReference type="ARBA" id="ARBA00023277"/>
    </source>
</evidence>
<evidence type="ECO:0000256" key="3">
    <source>
        <dbReference type="ARBA" id="ARBA00022741"/>
    </source>
</evidence>
<dbReference type="Gene3D" id="3.40.50.10840">
    <property type="entry name" value="Putative sugar-binding, N-terminal domain"/>
    <property type="match status" value="1"/>
</dbReference>
<feature type="domain" description="Four-carbon acid sugar kinase N-terminal" evidence="7">
    <location>
        <begin position="7"/>
        <end position="218"/>
    </location>
</feature>
<dbReference type="AlphaFoldDB" id="A0A1G8QDL2"/>
<evidence type="ECO:0000256" key="2">
    <source>
        <dbReference type="ARBA" id="ARBA00022679"/>
    </source>
</evidence>
<protein>
    <submittedName>
        <fullName evidence="9">Uncharacterized conserved protein YgbK, DUF1537 family</fullName>
    </submittedName>
</protein>
<organism evidence="9 10">
    <name type="scientific">Billgrantia gudaonensis</name>
    <dbReference type="NCBI Taxonomy" id="376427"/>
    <lineage>
        <taxon>Bacteria</taxon>
        <taxon>Pseudomonadati</taxon>
        <taxon>Pseudomonadota</taxon>
        <taxon>Gammaproteobacteria</taxon>
        <taxon>Oceanospirillales</taxon>
        <taxon>Halomonadaceae</taxon>
        <taxon>Billgrantia</taxon>
    </lineage>
</organism>
<evidence type="ECO:0000259" key="8">
    <source>
        <dbReference type="Pfam" id="PF17042"/>
    </source>
</evidence>
<keyword evidence="10" id="KW-1185">Reference proteome</keyword>
<dbReference type="EMBL" id="FNES01000002">
    <property type="protein sequence ID" value="SDJ02686.1"/>
    <property type="molecule type" value="Genomic_DNA"/>
</dbReference>
<dbReference type="OrthoDB" id="191465at2"/>
<feature type="domain" description="Four-carbon acid sugar kinase nucleotide binding" evidence="8">
    <location>
        <begin position="297"/>
        <end position="378"/>
    </location>
</feature>
<dbReference type="SUPFAM" id="SSF142764">
    <property type="entry name" value="YgbK-like"/>
    <property type="match status" value="1"/>
</dbReference>